<evidence type="ECO:0000259" key="1">
    <source>
        <dbReference type="SMART" id="SM00421"/>
    </source>
</evidence>
<dbReference type="InterPro" id="IPR016032">
    <property type="entry name" value="Sig_transdc_resp-reg_C-effctor"/>
</dbReference>
<dbReference type="Pfam" id="PF00561">
    <property type="entry name" value="Abhydrolase_1"/>
    <property type="match status" value="1"/>
</dbReference>
<dbReference type="PANTHER" id="PTHR43433:SF1">
    <property type="entry name" value="BLL5160 PROTEIN"/>
    <property type="match status" value="1"/>
</dbReference>
<dbReference type="SMART" id="SM00421">
    <property type="entry name" value="HTH_LUXR"/>
    <property type="match status" value="1"/>
</dbReference>
<dbReference type="SUPFAM" id="SSF46894">
    <property type="entry name" value="C-terminal effector domain of the bipartite response regulators"/>
    <property type="match status" value="1"/>
</dbReference>
<name>A0A2G1QPY9_9HYPH</name>
<dbReference type="InterPro" id="IPR050471">
    <property type="entry name" value="AB_hydrolase"/>
</dbReference>
<reference evidence="2 3" key="1">
    <citation type="submission" date="2017-10" db="EMBL/GenBank/DDBJ databases">
        <title>Sedimentibacterium mangrovi gen. nov., sp. nov., a novel member of family Phyllobacteriacea isolated from mangrove sediment.</title>
        <authorList>
            <person name="Liao H."/>
            <person name="Tian Y."/>
        </authorList>
    </citation>
    <scope>NUCLEOTIDE SEQUENCE [LARGE SCALE GENOMIC DNA]</scope>
    <source>
        <strain evidence="2 3">X9-2-2</strain>
    </source>
</reference>
<dbReference type="Gene3D" id="3.40.50.1820">
    <property type="entry name" value="alpha/beta hydrolase"/>
    <property type="match status" value="1"/>
</dbReference>
<organism evidence="2 3">
    <name type="scientific">Zhengella mangrovi</name>
    <dbReference type="NCBI Taxonomy" id="1982044"/>
    <lineage>
        <taxon>Bacteria</taxon>
        <taxon>Pseudomonadati</taxon>
        <taxon>Pseudomonadota</taxon>
        <taxon>Alphaproteobacteria</taxon>
        <taxon>Hyphomicrobiales</taxon>
        <taxon>Notoacmeibacteraceae</taxon>
        <taxon>Zhengella</taxon>
    </lineage>
</organism>
<dbReference type="SUPFAM" id="SSF53474">
    <property type="entry name" value="alpha/beta-Hydrolases"/>
    <property type="match status" value="1"/>
</dbReference>
<dbReference type="GO" id="GO:0003677">
    <property type="term" value="F:DNA binding"/>
    <property type="evidence" value="ECO:0007669"/>
    <property type="project" value="InterPro"/>
</dbReference>
<protein>
    <recommendedName>
        <fullName evidence="1">HTH luxR-type domain-containing protein</fullName>
    </recommendedName>
</protein>
<dbReference type="InterPro" id="IPR000792">
    <property type="entry name" value="Tscrpt_reg_LuxR_C"/>
</dbReference>
<feature type="domain" description="HTH luxR-type" evidence="1">
    <location>
        <begin position="194"/>
        <end position="251"/>
    </location>
</feature>
<keyword evidence="3" id="KW-1185">Reference proteome</keyword>
<evidence type="ECO:0000313" key="3">
    <source>
        <dbReference type="Proteomes" id="UP000221168"/>
    </source>
</evidence>
<dbReference type="RefSeq" id="WP_099305500.1">
    <property type="nucleotide sequence ID" value="NZ_PDVP01000003.1"/>
</dbReference>
<dbReference type="EMBL" id="PDVP01000003">
    <property type="protein sequence ID" value="PHP67531.1"/>
    <property type="molecule type" value="Genomic_DNA"/>
</dbReference>
<sequence>MMADPDDRLIDSLYEAAADPERYDALMDAWGTLLEQELAQDDDRPPVLPERLERHFQFAEAIMARMGKDTGAPDDPMEELERDPGPAMLVSASGILIALNRAARSAFGNLAGQDISHLCMEPRSLGALRQALKMPSLNEPVSRLAGMAWDRDGDRQYLLFYCTLGDGNTSSAAGKLVAAGLNWDESTASQLGALFELTPAEMAIARGWIEGQTLAEMAEEKHRSLQTLRTQAKSLLRKTGQRSQLDLVRLIAGMALATGNRAVPERPDHGDDSMLFDLPDGRCMHVAFAGPLTGAPMVLMHGMLSGNELSLAASSALEALNLRLIMPWRPSYAESSPHTGKAAMAPYRHARDVAVLLDYLGHDGAIIAGQASGFMYAACFAGLYPHKVRKLVGIASGVPIATKAQIRDMPPRQRFVAYTARHLPKILPVLLKAGIAQIASNGIDSFIDALYPEGTIDGAVSRRADIRDIMRRAYRATTRQGHAGFEIEMWHAVRDWSDLLVGCKVPFTLIHGQRDGVVRIDHVRDLCERTEGANLIEIPASGQLVLHDDPVRVLSLIMADGTEAITMEGPAASQVHAVTQKPVS</sequence>
<evidence type="ECO:0000313" key="2">
    <source>
        <dbReference type="EMBL" id="PHP67531.1"/>
    </source>
</evidence>
<dbReference type="GO" id="GO:0006355">
    <property type="term" value="P:regulation of DNA-templated transcription"/>
    <property type="evidence" value="ECO:0007669"/>
    <property type="project" value="InterPro"/>
</dbReference>
<gene>
    <name evidence="2" type="ORF">CSC94_07440</name>
</gene>
<dbReference type="Proteomes" id="UP000221168">
    <property type="component" value="Unassembled WGS sequence"/>
</dbReference>
<dbReference type="InterPro" id="IPR029058">
    <property type="entry name" value="AB_hydrolase_fold"/>
</dbReference>
<dbReference type="InterPro" id="IPR036388">
    <property type="entry name" value="WH-like_DNA-bd_sf"/>
</dbReference>
<dbReference type="InterPro" id="IPR000073">
    <property type="entry name" value="AB_hydrolase_1"/>
</dbReference>
<proteinExistence type="predicted"/>
<dbReference type="PANTHER" id="PTHR43433">
    <property type="entry name" value="HYDROLASE, ALPHA/BETA FOLD FAMILY PROTEIN"/>
    <property type="match status" value="1"/>
</dbReference>
<dbReference type="AlphaFoldDB" id="A0A2G1QPY9"/>
<accession>A0A2G1QPY9</accession>
<dbReference type="Gene3D" id="1.10.10.10">
    <property type="entry name" value="Winged helix-like DNA-binding domain superfamily/Winged helix DNA-binding domain"/>
    <property type="match status" value="1"/>
</dbReference>
<comment type="caution">
    <text evidence="2">The sequence shown here is derived from an EMBL/GenBank/DDBJ whole genome shotgun (WGS) entry which is preliminary data.</text>
</comment>